<dbReference type="EMBL" id="MAPZ01000021">
    <property type="protein sequence ID" value="OBY10303.1"/>
    <property type="molecule type" value="Genomic_DNA"/>
</dbReference>
<evidence type="ECO:0000313" key="2">
    <source>
        <dbReference type="EMBL" id="OBY10303.1"/>
    </source>
</evidence>
<feature type="chain" id="PRO_5009820278" description="DUF4358 domain-containing protein" evidence="1">
    <location>
        <begin position="24"/>
        <end position="160"/>
    </location>
</feature>
<comment type="caution">
    <text evidence="2">The sequence shown here is derived from an EMBL/GenBank/DDBJ whole genome shotgun (WGS) entry which is preliminary data.</text>
</comment>
<evidence type="ECO:0000256" key="1">
    <source>
        <dbReference type="SAM" id="SignalP"/>
    </source>
</evidence>
<protein>
    <recommendedName>
        <fullName evidence="4">DUF4358 domain-containing protein</fullName>
    </recommendedName>
</protein>
<dbReference type="OrthoDB" id="1935129at2"/>
<gene>
    <name evidence="2" type="ORF">CP373A1_11065</name>
</gene>
<accession>A0A174BNY7</accession>
<organism evidence="2 3">
    <name type="scientific">Clostridium paraputrificum</name>
    <dbReference type="NCBI Taxonomy" id="29363"/>
    <lineage>
        <taxon>Bacteria</taxon>
        <taxon>Bacillati</taxon>
        <taxon>Bacillota</taxon>
        <taxon>Clostridia</taxon>
        <taxon>Eubacteriales</taxon>
        <taxon>Clostridiaceae</taxon>
        <taxon>Clostridium</taxon>
    </lineage>
</organism>
<dbReference type="PROSITE" id="PS51257">
    <property type="entry name" value="PROKAR_LIPOPROTEIN"/>
    <property type="match status" value="1"/>
</dbReference>
<dbReference type="Pfam" id="PF14270">
    <property type="entry name" value="DUF4358"/>
    <property type="match status" value="1"/>
</dbReference>
<dbReference type="eggNOG" id="ENOG503321F">
    <property type="taxonomic scope" value="Bacteria"/>
</dbReference>
<name>A0A174BNY7_9CLOT</name>
<dbReference type="AlphaFoldDB" id="A0A174BNY7"/>
<keyword evidence="1" id="KW-0732">Signal</keyword>
<proteinExistence type="predicted"/>
<dbReference type="InterPro" id="IPR025648">
    <property type="entry name" value="DUF4358"/>
</dbReference>
<evidence type="ECO:0000313" key="3">
    <source>
        <dbReference type="Proteomes" id="UP000092714"/>
    </source>
</evidence>
<feature type="signal peptide" evidence="1">
    <location>
        <begin position="1"/>
        <end position="23"/>
    </location>
</feature>
<sequence length="160" mass="17384">MKKKLSILLATLMVGATFIGCGAKEEAKNVPTSEIVKSIKEKVEMRALGTVEGELLKEKFHLSLDDVEEQTVENGMINTGLEVVAVVKAKEGKVDAVKDSLEKVIEDKKASAFYPGEPEAVEAAQLKVNGNYVGLFIIPDYEEGQNNAEKAAKVFEEALK</sequence>
<dbReference type="RefSeq" id="WP_027097329.1">
    <property type="nucleotide sequence ID" value="NZ_CABHIH010000005.1"/>
</dbReference>
<reference evidence="2 3" key="1">
    <citation type="submission" date="2016-06" db="EMBL/GenBank/DDBJ databases">
        <authorList>
            <person name="Kjaerup R.B."/>
            <person name="Dalgaard T.S."/>
            <person name="Juul-Madsen H.R."/>
        </authorList>
    </citation>
    <scope>NUCLEOTIDE SEQUENCE [LARGE SCALE GENOMIC DNA]</scope>
    <source>
        <strain evidence="2 3">373-A1</strain>
    </source>
</reference>
<dbReference type="GeneID" id="42775166"/>
<keyword evidence="3" id="KW-1185">Reference proteome</keyword>
<dbReference type="Proteomes" id="UP000092714">
    <property type="component" value="Unassembled WGS sequence"/>
</dbReference>
<evidence type="ECO:0008006" key="4">
    <source>
        <dbReference type="Google" id="ProtNLM"/>
    </source>
</evidence>